<keyword evidence="3" id="KW-1185">Reference proteome</keyword>
<accession>A0ABV0Y1F9</accession>
<evidence type="ECO:0000256" key="1">
    <source>
        <dbReference type="SAM" id="MobiDB-lite"/>
    </source>
</evidence>
<evidence type="ECO:0000313" key="3">
    <source>
        <dbReference type="Proteomes" id="UP001469553"/>
    </source>
</evidence>
<sequence>MDWSRDKLEERSLFWSSKIPSPGSVPWCYSTSPPPQSRPPSQQWERQNKKCFSPEGPTGFSACAGAPVRCAPSPGTATPGKQPRHSIRVLRSEDTSTPPGSGLYCSTLPQSPRPYSLQAPEPAPRCFQVAEPAPCCLRAPVPTPCLKLLLPCAPVPKVSDEGVQVEPPHSFVAKLLRVLPSEFPCGSQPSELNLPNMFSMGSTL</sequence>
<organism evidence="2 3">
    <name type="scientific">Ameca splendens</name>
    <dbReference type="NCBI Taxonomy" id="208324"/>
    <lineage>
        <taxon>Eukaryota</taxon>
        <taxon>Metazoa</taxon>
        <taxon>Chordata</taxon>
        <taxon>Craniata</taxon>
        <taxon>Vertebrata</taxon>
        <taxon>Euteleostomi</taxon>
        <taxon>Actinopterygii</taxon>
        <taxon>Neopterygii</taxon>
        <taxon>Teleostei</taxon>
        <taxon>Neoteleostei</taxon>
        <taxon>Acanthomorphata</taxon>
        <taxon>Ovalentaria</taxon>
        <taxon>Atherinomorphae</taxon>
        <taxon>Cyprinodontiformes</taxon>
        <taxon>Goodeidae</taxon>
        <taxon>Ameca</taxon>
    </lineage>
</organism>
<dbReference type="EMBL" id="JAHRIP010019778">
    <property type="protein sequence ID" value="MEQ2287603.1"/>
    <property type="molecule type" value="Genomic_DNA"/>
</dbReference>
<proteinExistence type="predicted"/>
<gene>
    <name evidence="2" type="ORF">AMECASPLE_014331</name>
</gene>
<evidence type="ECO:0000313" key="2">
    <source>
        <dbReference type="EMBL" id="MEQ2287603.1"/>
    </source>
</evidence>
<feature type="region of interest" description="Disordered" evidence="1">
    <location>
        <begin position="19"/>
        <end position="53"/>
    </location>
</feature>
<protein>
    <submittedName>
        <fullName evidence="2">Uncharacterized protein</fullName>
    </submittedName>
</protein>
<comment type="caution">
    <text evidence="2">The sequence shown here is derived from an EMBL/GenBank/DDBJ whole genome shotgun (WGS) entry which is preliminary data.</text>
</comment>
<reference evidence="2 3" key="1">
    <citation type="submission" date="2021-06" db="EMBL/GenBank/DDBJ databases">
        <authorList>
            <person name="Palmer J.M."/>
        </authorList>
    </citation>
    <scope>NUCLEOTIDE SEQUENCE [LARGE SCALE GENOMIC DNA]</scope>
    <source>
        <strain evidence="2 3">AS_MEX2019</strain>
        <tissue evidence="2">Muscle</tissue>
    </source>
</reference>
<name>A0ABV0Y1F9_9TELE</name>
<dbReference type="Proteomes" id="UP001469553">
    <property type="component" value="Unassembled WGS sequence"/>
</dbReference>